<feature type="binding site" evidence="16">
    <location>
        <position position="104"/>
    </location>
    <ligand>
        <name>Ca(2+)</name>
        <dbReference type="ChEBI" id="CHEBI:29108"/>
        <label>1</label>
    </ligand>
</feature>
<protein>
    <recommendedName>
        <fullName evidence="4">peroxidase</fullName>
        <ecNumber evidence="4">1.11.1.7</ecNumber>
    </recommendedName>
</protein>
<evidence type="ECO:0000256" key="14">
    <source>
        <dbReference type="ARBA" id="ARBA00023324"/>
    </source>
</evidence>
<keyword evidence="10 16" id="KW-0106">Calcium</keyword>
<dbReference type="GO" id="GO:0006979">
    <property type="term" value="P:response to oxidative stress"/>
    <property type="evidence" value="ECO:0007669"/>
    <property type="project" value="InterPro"/>
</dbReference>
<dbReference type="Gene3D" id="1.10.520.10">
    <property type="match status" value="1"/>
</dbReference>
<dbReference type="PROSITE" id="PS00436">
    <property type="entry name" value="PEROXIDASE_2"/>
    <property type="match status" value="1"/>
</dbReference>
<name>A0A7C9CV29_OPUST</name>
<evidence type="ECO:0000256" key="12">
    <source>
        <dbReference type="ARBA" id="ARBA00023004"/>
    </source>
</evidence>
<comment type="catalytic activity">
    <reaction evidence="1">
        <text>2 a phenolic donor + H2O2 = 2 a phenolic radical donor + 2 H2O</text>
        <dbReference type="Rhea" id="RHEA:56136"/>
        <dbReference type="ChEBI" id="CHEBI:15377"/>
        <dbReference type="ChEBI" id="CHEBI:16240"/>
        <dbReference type="ChEBI" id="CHEBI:139520"/>
        <dbReference type="ChEBI" id="CHEBI:139521"/>
        <dbReference type="EC" id="1.11.1.7"/>
    </reaction>
</comment>
<dbReference type="GO" id="GO:0140825">
    <property type="term" value="F:lactoperoxidase activity"/>
    <property type="evidence" value="ECO:0007669"/>
    <property type="project" value="UniProtKB-EC"/>
</dbReference>
<dbReference type="PANTHER" id="PTHR31388:SF264">
    <property type="entry name" value="PEROXIDASE 59"/>
    <property type="match status" value="1"/>
</dbReference>
<evidence type="ECO:0000256" key="16">
    <source>
        <dbReference type="PIRSR" id="PIRSR600823-3"/>
    </source>
</evidence>
<dbReference type="InterPro" id="IPR010255">
    <property type="entry name" value="Haem_peroxidase_sf"/>
</dbReference>
<dbReference type="PRINTS" id="PR00461">
    <property type="entry name" value="PLPEROXIDASE"/>
</dbReference>
<evidence type="ECO:0000259" key="18">
    <source>
        <dbReference type="PROSITE" id="PS50873"/>
    </source>
</evidence>
<keyword evidence="11" id="KW-0560">Oxidoreductase</keyword>
<evidence type="ECO:0000256" key="9">
    <source>
        <dbReference type="ARBA" id="ARBA00022729"/>
    </source>
</evidence>
<dbReference type="InterPro" id="IPR000823">
    <property type="entry name" value="Peroxidase_pln"/>
</dbReference>
<reference evidence="19" key="2">
    <citation type="submission" date="2020-07" db="EMBL/GenBank/DDBJ databases">
        <authorList>
            <person name="Vera ALvarez R."/>
            <person name="Arias-Moreno D.M."/>
            <person name="Jimenez-Jacinto V."/>
            <person name="Jimenez-Bremont J.F."/>
            <person name="Swaminathan K."/>
            <person name="Moose S.P."/>
            <person name="Guerrero-Gonzalez M.L."/>
            <person name="Marino-Ramirez L."/>
            <person name="Landsman D."/>
            <person name="Rodriguez-Kessler M."/>
            <person name="Delgado-Sanchez P."/>
        </authorList>
    </citation>
    <scope>NUCLEOTIDE SEQUENCE</scope>
    <source>
        <tissue evidence="19">Cladode</tissue>
    </source>
</reference>
<dbReference type="EC" id="1.11.1.7" evidence="4"/>
<reference evidence="19" key="1">
    <citation type="journal article" date="2013" name="J. Plant Res.">
        <title>Effect of fungi and light on seed germination of three Opuntia species from semiarid lands of central Mexico.</title>
        <authorList>
            <person name="Delgado-Sanchez P."/>
            <person name="Jimenez-Bremont J.F."/>
            <person name="Guerrero-Gonzalez Mde L."/>
            <person name="Flores J."/>
        </authorList>
    </citation>
    <scope>NUCLEOTIDE SEQUENCE</scope>
    <source>
        <tissue evidence="19">Cladode</tissue>
    </source>
</reference>
<feature type="domain" description="Plant heme peroxidase family profile" evidence="18">
    <location>
        <begin position="59"/>
        <end position="114"/>
    </location>
</feature>
<evidence type="ECO:0000256" key="5">
    <source>
        <dbReference type="ARBA" id="ARBA00022525"/>
    </source>
</evidence>
<evidence type="ECO:0000256" key="10">
    <source>
        <dbReference type="ARBA" id="ARBA00022837"/>
    </source>
</evidence>
<evidence type="ECO:0000256" key="7">
    <source>
        <dbReference type="ARBA" id="ARBA00022617"/>
    </source>
</evidence>
<dbReference type="EMBL" id="GISG01046954">
    <property type="protein sequence ID" value="MBA4624264.1"/>
    <property type="molecule type" value="Transcribed_RNA"/>
</dbReference>
<feature type="site" description="Transition state stabilizer" evidence="17">
    <location>
        <position position="96"/>
    </location>
</feature>
<keyword evidence="9" id="KW-0732">Signal</keyword>
<feature type="binding site" evidence="16">
    <location>
        <position position="101"/>
    </location>
    <ligand>
        <name>Ca(2+)</name>
        <dbReference type="ChEBI" id="CHEBI:29108"/>
        <label>1</label>
    </ligand>
</feature>
<evidence type="ECO:0000256" key="4">
    <source>
        <dbReference type="ARBA" id="ARBA00012313"/>
    </source>
</evidence>
<proteinExistence type="predicted"/>
<organism evidence="19">
    <name type="scientific">Opuntia streptacantha</name>
    <name type="common">Prickly pear cactus</name>
    <name type="synonym">Opuntia cardona</name>
    <dbReference type="NCBI Taxonomy" id="393608"/>
    <lineage>
        <taxon>Eukaryota</taxon>
        <taxon>Viridiplantae</taxon>
        <taxon>Streptophyta</taxon>
        <taxon>Embryophyta</taxon>
        <taxon>Tracheophyta</taxon>
        <taxon>Spermatophyta</taxon>
        <taxon>Magnoliopsida</taxon>
        <taxon>eudicotyledons</taxon>
        <taxon>Gunneridae</taxon>
        <taxon>Pentapetalae</taxon>
        <taxon>Caryophyllales</taxon>
        <taxon>Cactineae</taxon>
        <taxon>Cactaceae</taxon>
        <taxon>Opuntioideae</taxon>
        <taxon>Opuntia</taxon>
    </lineage>
</organism>
<evidence type="ECO:0000256" key="6">
    <source>
        <dbReference type="ARBA" id="ARBA00022559"/>
    </source>
</evidence>
<dbReference type="GO" id="GO:0042744">
    <property type="term" value="P:hydrogen peroxide catabolic process"/>
    <property type="evidence" value="ECO:0007669"/>
    <property type="project" value="UniProtKB-KW"/>
</dbReference>
<dbReference type="InterPro" id="IPR019794">
    <property type="entry name" value="Peroxidases_AS"/>
</dbReference>
<evidence type="ECO:0000256" key="17">
    <source>
        <dbReference type="PIRSR" id="PIRSR600823-4"/>
    </source>
</evidence>
<keyword evidence="14" id="KW-0376">Hydrogen peroxide</keyword>
<evidence type="ECO:0000256" key="8">
    <source>
        <dbReference type="ARBA" id="ARBA00022723"/>
    </source>
</evidence>
<dbReference type="AlphaFoldDB" id="A0A7C9CV29"/>
<evidence type="ECO:0000256" key="2">
    <source>
        <dbReference type="ARBA" id="ARBA00001970"/>
    </source>
</evidence>
<dbReference type="GO" id="GO:0020037">
    <property type="term" value="F:heme binding"/>
    <property type="evidence" value="ECO:0007669"/>
    <property type="project" value="InterPro"/>
</dbReference>
<dbReference type="InterPro" id="IPR002016">
    <property type="entry name" value="Haem_peroxidase"/>
</dbReference>
<accession>A0A7C9CV29</accession>
<evidence type="ECO:0000256" key="3">
    <source>
        <dbReference type="ARBA" id="ARBA00002322"/>
    </source>
</evidence>
<comment type="cofactor">
    <cofactor evidence="16">
        <name>Ca(2+)</name>
        <dbReference type="ChEBI" id="CHEBI:29108"/>
    </cofactor>
    <text evidence="16">Binds 2 calcium ions per subunit.</text>
</comment>
<evidence type="ECO:0000256" key="15">
    <source>
        <dbReference type="PIRSR" id="PIRSR600823-1"/>
    </source>
</evidence>
<feature type="active site" description="Proton acceptor" evidence="15">
    <location>
        <position position="100"/>
    </location>
</feature>
<keyword evidence="13" id="KW-0325">Glycoprotein</keyword>
<keyword evidence="6" id="KW-0575">Peroxidase</keyword>
<evidence type="ECO:0000256" key="11">
    <source>
        <dbReference type="ARBA" id="ARBA00023002"/>
    </source>
</evidence>
<keyword evidence="5" id="KW-0964">Secreted</keyword>
<dbReference type="SUPFAM" id="SSF48113">
    <property type="entry name" value="Heme-dependent peroxidases"/>
    <property type="match status" value="1"/>
</dbReference>
<comment type="function">
    <text evidence="3">Removal of H(2)O(2), oxidation of toxic reductants, biosynthesis and degradation of lignin, suberization, auxin catabolism, response to environmental stresses such as wounding, pathogen attack and oxidative stress. These functions might be dependent on each isozyme/isoform in each plant tissue.</text>
</comment>
<keyword evidence="8 16" id="KW-0479">Metal-binding</keyword>
<keyword evidence="7" id="KW-0349">Heme</keyword>
<evidence type="ECO:0000256" key="1">
    <source>
        <dbReference type="ARBA" id="ARBA00000189"/>
    </source>
</evidence>
<comment type="cofactor">
    <cofactor evidence="2">
        <name>heme b</name>
        <dbReference type="ChEBI" id="CHEBI:60344"/>
    </cofactor>
</comment>
<dbReference type="PROSITE" id="PS50873">
    <property type="entry name" value="PEROXIDASE_4"/>
    <property type="match status" value="1"/>
</dbReference>
<sequence>MHFWALRYIRNFIYSQLFFSSQLIRRMPTFMASLIKSPIPCIILLHLLLSTSYAQAREKLSTCYYSSTCPKALEIVEDGVLEAIKEESRMGASLLRLHFHDCFVNVSGYLYMIS</sequence>
<evidence type="ECO:0000313" key="19">
    <source>
        <dbReference type="EMBL" id="MBA4624264.1"/>
    </source>
</evidence>
<dbReference type="PANTHER" id="PTHR31388">
    <property type="entry name" value="PEROXIDASE 72-RELATED"/>
    <property type="match status" value="1"/>
</dbReference>
<evidence type="ECO:0000256" key="13">
    <source>
        <dbReference type="ARBA" id="ARBA00023180"/>
    </source>
</evidence>
<keyword evidence="12" id="KW-0408">Iron</keyword>
<dbReference type="GO" id="GO:0046872">
    <property type="term" value="F:metal ion binding"/>
    <property type="evidence" value="ECO:0007669"/>
    <property type="project" value="UniProtKB-KW"/>
</dbReference>